<dbReference type="Pfam" id="PF00646">
    <property type="entry name" value="F-box"/>
    <property type="match status" value="1"/>
</dbReference>
<accession>A0A2K3NJV1</accession>
<reference evidence="2 3" key="1">
    <citation type="journal article" date="2014" name="Am. J. Bot.">
        <title>Genome assembly and annotation for red clover (Trifolium pratense; Fabaceae).</title>
        <authorList>
            <person name="Istvanek J."/>
            <person name="Jaros M."/>
            <person name="Krenek A."/>
            <person name="Repkova J."/>
        </authorList>
    </citation>
    <scope>NUCLEOTIDE SEQUENCE [LARGE SCALE GENOMIC DNA]</scope>
    <source>
        <strain evidence="3">cv. Tatra</strain>
        <tissue evidence="2">Young leaves</tissue>
    </source>
</reference>
<dbReference type="EMBL" id="ASHM01022469">
    <property type="protein sequence ID" value="PNY03307.1"/>
    <property type="molecule type" value="Genomic_DNA"/>
</dbReference>
<evidence type="ECO:0000313" key="3">
    <source>
        <dbReference type="Proteomes" id="UP000236291"/>
    </source>
</evidence>
<dbReference type="STRING" id="57577.A0A2K3NJV1"/>
<dbReference type="SUPFAM" id="SSF81383">
    <property type="entry name" value="F-box domain"/>
    <property type="match status" value="1"/>
</dbReference>
<dbReference type="PROSITE" id="PS50181">
    <property type="entry name" value="FBOX"/>
    <property type="match status" value="1"/>
</dbReference>
<dbReference type="InterPro" id="IPR053772">
    <property type="entry name" value="At1g61320/At1g61330-like"/>
</dbReference>
<feature type="domain" description="F-box" evidence="1">
    <location>
        <begin position="5"/>
        <end position="53"/>
    </location>
</feature>
<name>A0A2K3NJV1_TRIPR</name>
<comment type="caution">
    <text evidence="2">The sequence shown here is derived from an EMBL/GenBank/DDBJ whole genome shotgun (WGS) entry which is preliminary data.</text>
</comment>
<protein>
    <submittedName>
        <fullName evidence="2">F-box/LRR-repeat protein</fullName>
    </submittedName>
</protein>
<dbReference type="InterPro" id="IPR055357">
    <property type="entry name" value="LRR_At1g61320_AtMIF1"/>
</dbReference>
<proteinExistence type="predicted"/>
<reference evidence="2 3" key="2">
    <citation type="journal article" date="2017" name="Front. Plant Sci.">
        <title>Gene Classification and Mining of Molecular Markers Useful in Red Clover (Trifolium pratense) Breeding.</title>
        <authorList>
            <person name="Istvanek J."/>
            <person name="Dluhosova J."/>
            <person name="Dluhos P."/>
            <person name="Patkova L."/>
            <person name="Nedelnik J."/>
            <person name="Repkova J."/>
        </authorList>
    </citation>
    <scope>NUCLEOTIDE SEQUENCE [LARGE SCALE GENOMIC DNA]</scope>
    <source>
        <strain evidence="3">cv. Tatra</strain>
        <tissue evidence="2">Young leaves</tissue>
    </source>
</reference>
<organism evidence="2 3">
    <name type="scientific">Trifolium pratense</name>
    <name type="common">Red clover</name>
    <dbReference type="NCBI Taxonomy" id="57577"/>
    <lineage>
        <taxon>Eukaryota</taxon>
        <taxon>Viridiplantae</taxon>
        <taxon>Streptophyta</taxon>
        <taxon>Embryophyta</taxon>
        <taxon>Tracheophyta</taxon>
        <taxon>Spermatophyta</taxon>
        <taxon>Magnoliopsida</taxon>
        <taxon>eudicotyledons</taxon>
        <taxon>Gunneridae</taxon>
        <taxon>Pentapetalae</taxon>
        <taxon>rosids</taxon>
        <taxon>fabids</taxon>
        <taxon>Fabales</taxon>
        <taxon>Fabaceae</taxon>
        <taxon>Papilionoideae</taxon>
        <taxon>50 kb inversion clade</taxon>
        <taxon>NPAAA clade</taxon>
        <taxon>Hologalegina</taxon>
        <taxon>IRL clade</taxon>
        <taxon>Trifolieae</taxon>
        <taxon>Trifolium</taxon>
    </lineage>
</organism>
<evidence type="ECO:0000313" key="2">
    <source>
        <dbReference type="EMBL" id="PNY03307.1"/>
    </source>
</evidence>
<evidence type="ECO:0000259" key="1">
    <source>
        <dbReference type="PROSITE" id="PS50181"/>
    </source>
</evidence>
<dbReference type="InterPro" id="IPR036047">
    <property type="entry name" value="F-box-like_dom_sf"/>
</dbReference>
<sequence length="286" mass="33266">MEQEEDQLSNLPKIILHNILSWLPEEDAARTSVLSKAWLETWYTFPNLSFRDFRFIGKPTQPVEAIVVLETLLQPMEDLQKKRMDFSDYVKSRLARFSKQKLAIEEFKLSVNCFELGYMSRDVDLWLKLASESGVEVLELCNHRYNYGECRGDQCYVLPKSVIEAKSLTNIIKSLSMHGLQKLKTVEIGGIKEVYIDDAPNLKELFYLHENLHTPLKIDLVRFLERLELLDCTTSEKINISSVRLKFLKLLHCYNLKEANIDAPNLSSFFLPEADEKKIRCMLLQL</sequence>
<dbReference type="Pfam" id="PF23622">
    <property type="entry name" value="LRR_At1g61320_AtMIF1"/>
    <property type="match status" value="1"/>
</dbReference>
<gene>
    <name evidence="2" type="ORF">L195_g026634</name>
</gene>
<dbReference type="Proteomes" id="UP000236291">
    <property type="component" value="Unassembled WGS sequence"/>
</dbReference>
<dbReference type="PANTHER" id="PTHR34145">
    <property type="entry name" value="OS02G0105600 PROTEIN"/>
    <property type="match status" value="1"/>
</dbReference>
<dbReference type="InterPro" id="IPR001810">
    <property type="entry name" value="F-box_dom"/>
</dbReference>
<dbReference type="AlphaFoldDB" id="A0A2K3NJV1"/>
<dbReference type="PANTHER" id="PTHR34145:SF28">
    <property type="entry name" value="F-BOX DOMAIN-CONTAINING PROTEIN"/>
    <property type="match status" value="1"/>
</dbReference>